<dbReference type="EMBL" id="GBXM01022059">
    <property type="protein sequence ID" value="JAH86518.1"/>
    <property type="molecule type" value="Transcribed_RNA"/>
</dbReference>
<sequence>MLMILSRRPTGVSPLLGIVLWLKSGTVEKRKMRKNYCRRCFGRGKCRVRVAGRLEFLLVRSWLRCHHGLGLERR</sequence>
<evidence type="ECO:0000313" key="1">
    <source>
        <dbReference type="EMBL" id="JAH86518.1"/>
    </source>
</evidence>
<name>A0A0E9WAK1_ANGAN</name>
<accession>A0A0E9WAK1</accession>
<reference evidence="1" key="2">
    <citation type="journal article" date="2015" name="Fish Shellfish Immunol.">
        <title>Early steps in the European eel (Anguilla anguilla)-Vibrio vulnificus interaction in the gills: Role of the RtxA13 toxin.</title>
        <authorList>
            <person name="Callol A."/>
            <person name="Pajuelo D."/>
            <person name="Ebbesson L."/>
            <person name="Teles M."/>
            <person name="MacKenzie S."/>
            <person name="Amaro C."/>
        </authorList>
    </citation>
    <scope>NUCLEOTIDE SEQUENCE</scope>
</reference>
<proteinExistence type="predicted"/>
<reference evidence="1" key="1">
    <citation type="submission" date="2014-11" db="EMBL/GenBank/DDBJ databases">
        <authorList>
            <person name="Amaro Gonzalez C."/>
        </authorList>
    </citation>
    <scope>NUCLEOTIDE SEQUENCE</scope>
</reference>
<dbReference type="AlphaFoldDB" id="A0A0E9WAK1"/>
<organism evidence="1">
    <name type="scientific">Anguilla anguilla</name>
    <name type="common">European freshwater eel</name>
    <name type="synonym">Muraena anguilla</name>
    <dbReference type="NCBI Taxonomy" id="7936"/>
    <lineage>
        <taxon>Eukaryota</taxon>
        <taxon>Metazoa</taxon>
        <taxon>Chordata</taxon>
        <taxon>Craniata</taxon>
        <taxon>Vertebrata</taxon>
        <taxon>Euteleostomi</taxon>
        <taxon>Actinopterygii</taxon>
        <taxon>Neopterygii</taxon>
        <taxon>Teleostei</taxon>
        <taxon>Anguilliformes</taxon>
        <taxon>Anguillidae</taxon>
        <taxon>Anguilla</taxon>
    </lineage>
</organism>
<protein>
    <submittedName>
        <fullName evidence="1">Uncharacterized protein</fullName>
    </submittedName>
</protein>